<keyword evidence="3" id="KW-1185">Reference proteome</keyword>
<evidence type="ECO:0000313" key="2">
    <source>
        <dbReference type="EMBL" id="BCB95861.1"/>
    </source>
</evidence>
<evidence type="ECO:0000259" key="1">
    <source>
        <dbReference type="Pfam" id="PF18643"/>
    </source>
</evidence>
<organism evidence="2 3">
    <name type="scientific">Dissulfurispira thermophila</name>
    <dbReference type="NCBI Taxonomy" id="2715679"/>
    <lineage>
        <taxon>Bacteria</taxon>
        <taxon>Pseudomonadati</taxon>
        <taxon>Nitrospirota</taxon>
        <taxon>Thermodesulfovibrionia</taxon>
        <taxon>Thermodesulfovibrionales</taxon>
        <taxon>Dissulfurispiraceae</taxon>
        <taxon>Dissulfurispira</taxon>
    </lineage>
</organism>
<accession>A0A7G1H181</accession>
<dbReference type="KEGG" id="dtp:JZK55_07830"/>
<sequence length="309" mass="36432">MNEQEIKKEIEEKINSLEKLKGKDIADILLSIYKRETVGLSIEERIDQISTLWGFVEEIFAIDKENIHPYLERLDDPEQSKKGFLGNAWEQIFEALANEFLETLDIKVIRLSKENIERLVKEKIKDLEDNFKKFRDLGLIKESSFSFRRIVELLYEDIIRQLKVYIDDEYKVSVNPDCDLIIVKYINDGTYTGKMLVLAVLSSKKKFRERIAQVGYWTVKFRHSGSKIKNLLITPDEDKDFLKDSDHKKIAEFDTDGTYVVYSKEIRSTKIKHLKFLREDVEKILNERSEEIAMYDRYGSIIGKLLNQR</sequence>
<dbReference type="Pfam" id="PF18643">
    <property type="entry name" value="RE_BsaWI"/>
    <property type="match status" value="1"/>
</dbReference>
<dbReference type="Proteomes" id="UP000516360">
    <property type="component" value="Chromosome"/>
</dbReference>
<dbReference type="AlphaFoldDB" id="A0A7G1H181"/>
<reference evidence="2 3" key="1">
    <citation type="submission" date="2020-03" db="EMBL/GenBank/DDBJ databases">
        <title>Complete genome sequences of two sulfur-disproportionating bacterial strains T55J and Mzg5.</title>
        <authorList>
            <person name="Umezawa K."/>
            <person name="Kojima H."/>
            <person name="Kato Y."/>
            <person name="Fukui M."/>
        </authorList>
    </citation>
    <scope>NUCLEOTIDE SEQUENCE [LARGE SCALE GENOMIC DNA]</scope>
    <source>
        <strain evidence="2 3">T55J</strain>
    </source>
</reference>
<dbReference type="EMBL" id="AP022873">
    <property type="protein sequence ID" value="BCB95861.1"/>
    <property type="molecule type" value="Genomic_DNA"/>
</dbReference>
<dbReference type="RefSeq" id="WP_203473333.1">
    <property type="nucleotide sequence ID" value="NZ_AP022873.1"/>
</dbReference>
<evidence type="ECO:0000313" key="3">
    <source>
        <dbReference type="Proteomes" id="UP000516360"/>
    </source>
</evidence>
<gene>
    <name evidence="2" type="ORF">JZK55_07830</name>
</gene>
<dbReference type="InterPro" id="IPR041551">
    <property type="entry name" value="RE_BsaWI"/>
</dbReference>
<name>A0A7G1H181_9BACT</name>
<proteinExistence type="predicted"/>
<feature type="domain" description="BsaWI restriction endonuclease type 2" evidence="1">
    <location>
        <begin position="171"/>
        <end position="260"/>
    </location>
</feature>
<protein>
    <recommendedName>
        <fullName evidence="1">BsaWI restriction endonuclease type 2 domain-containing protein</fullName>
    </recommendedName>
</protein>